<gene>
    <name evidence="5" type="ordered locus">Dde_0215</name>
</gene>
<keyword evidence="6" id="KW-1185">Reference proteome</keyword>
<evidence type="ECO:0000256" key="2">
    <source>
        <dbReference type="ARBA" id="ARBA00022676"/>
    </source>
</evidence>
<evidence type="ECO:0000259" key="4">
    <source>
        <dbReference type="Pfam" id="PF00535"/>
    </source>
</evidence>
<evidence type="ECO:0000256" key="3">
    <source>
        <dbReference type="ARBA" id="ARBA00022679"/>
    </source>
</evidence>
<dbReference type="SUPFAM" id="SSF53448">
    <property type="entry name" value="Nucleotide-diphospho-sugar transferases"/>
    <property type="match status" value="1"/>
</dbReference>
<reference evidence="5 6" key="1">
    <citation type="journal article" date="2011" name="J. Bacteriol.">
        <title>Complete genome sequence and updated annotation of Desulfovibrio alaskensis G20.</title>
        <authorList>
            <person name="Hauser L.J."/>
            <person name="Land M.L."/>
            <person name="Brown S.D."/>
            <person name="Larimer F."/>
            <person name="Keller K.L."/>
            <person name="Rapp-Giles B.J."/>
            <person name="Price M.N."/>
            <person name="Lin M."/>
            <person name="Bruce D.C."/>
            <person name="Detter J.C."/>
            <person name="Tapia R."/>
            <person name="Han C.S."/>
            <person name="Goodwin L.A."/>
            <person name="Cheng J.F."/>
            <person name="Pitluck S."/>
            <person name="Copeland A."/>
            <person name="Lucas S."/>
            <person name="Nolan M."/>
            <person name="Lapidus A.L."/>
            <person name="Palumbo A.V."/>
            <person name="Wall J.D."/>
        </authorList>
    </citation>
    <scope>NUCLEOTIDE SEQUENCE [LARGE SCALE GENOMIC DNA]</scope>
    <source>
        <strain evidence="6">ATCC BAA 1058 / DSM 17464 / G20</strain>
    </source>
</reference>
<sequence>MTSAHSAAMWMRYPAFLRERLLHGSAGSLHLLQAASDMLSALETAPVADRMFWWHTGRELLLAAWEDDCLNIRLGGQLLELDGHARRQEGRPWLSGALRSALQALQQSGAVPENLRYYQRLAAQGDYGRCMRYLDGERAKHGDNIWWVQQVCAVGELTGNAEWSLEHVRRYAATAPQALQPVLAYAGAGLWLCAGRADTAEAVLEQLHAQAGEVTAAGMLCGVAARLGHIRQLQGHSHEALRLWQDVLRVRPFHVSLALRAHAVRGGLHVPACSTGLGRVAALLYSYNKAADLDDALSHLAHSAQQLHTIVALDNGSTDGAQGTGAVIDAWADRLGDRMHAVHLPVNIGAPAARNWLMHLPQVAECDFAAYLDDDAALPADWLGHMARAVQVRPAASVWGGKIVDAAAPYIVQSADLHLTMAGSADDTPEQRSVLAGESLVSVRACPFNVSDVHAQVTDWGQFDYIRPCISVTGCCHLFRTADLLDSGDFSLMFSPTQYDDLEHDLRMATQGRHACYTGFLTVRHMKRTGKAVRMSAAQYGNGAGNKYKLHNMYPPESIVRLRRAELDMLERHLLETLADAG</sequence>
<evidence type="ECO:0000313" key="5">
    <source>
        <dbReference type="EMBL" id="ABB37016.1"/>
    </source>
</evidence>
<organism evidence="5 6">
    <name type="scientific">Oleidesulfovibrio alaskensis (strain ATCC BAA-1058 / DSM 17464 / G20)</name>
    <name type="common">Desulfovibrio alaskensis</name>
    <dbReference type="NCBI Taxonomy" id="207559"/>
    <lineage>
        <taxon>Bacteria</taxon>
        <taxon>Pseudomonadati</taxon>
        <taxon>Thermodesulfobacteriota</taxon>
        <taxon>Desulfovibrionia</taxon>
        <taxon>Desulfovibrionales</taxon>
        <taxon>Desulfovibrionaceae</taxon>
        <taxon>Oleidesulfovibrio</taxon>
    </lineage>
</organism>
<accession>Q316Y0</accession>
<dbReference type="STRING" id="207559.Dde_0215"/>
<dbReference type="KEGG" id="dde:Dde_0215"/>
<dbReference type="Pfam" id="PF00535">
    <property type="entry name" value="Glycos_transf_2"/>
    <property type="match status" value="1"/>
</dbReference>
<dbReference type="PANTHER" id="PTHR43179">
    <property type="entry name" value="RHAMNOSYLTRANSFERASE WBBL"/>
    <property type="match status" value="1"/>
</dbReference>
<dbReference type="HOGENOM" id="CLU_023729_0_0_7"/>
<dbReference type="InterPro" id="IPR029044">
    <property type="entry name" value="Nucleotide-diphossugar_trans"/>
</dbReference>
<comment type="similarity">
    <text evidence="1">Belongs to the glycosyltransferase 2 family.</text>
</comment>
<dbReference type="PANTHER" id="PTHR43179:SF12">
    <property type="entry name" value="GALACTOFURANOSYLTRANSFERASE GLFT2"/>
    <property type="match status" value="1"/>
</dbReference>
<dbReference type="GO" id="GO:0016757">
    <property type="term" value="F:glycosyltransferase activity"/>
    <property type="evidence" value="ECO:0007669"/>
    <property type="project" value="UniProtKB-KW"/>
</dbReference>
<feature type="domain" description="Glycosyltransferase 2-like" evidence="4">
    <location>
        <begin position="286"/>
        <end position="402"/>
    </location>
</feature>
<dbReference type="InterPro" id="IPR001173">
    <property type="entry name" value="Glyco_trans_2-like"/>
</dbReference>
<evidence type="ECO:0000313" key="6">
    <source>
        <dbReference type="Proteomes" id="UP000002710"/>
    </source>
</evidence>
<dbReference type="Gene3D" id="3.90.550.10">
    <property type="entry name" value="Spore Coat Polysaccharide Biosynthesis Protein SpsA, Chain A"/>
    <property type="match status" value="1"/>
</dbReference>
<evidence type="ECO:0000256" key="1">
    <source>
        <dbReference type="ARBA" id="ARBA00006739"/>
    </source>
</evidence>
<keyword evidence="2" id="KW-0328">Glycosyltransferase</keyword>
<dbReference type="CDD" id="cd00761">
    <property type="entry name" value="Glyco_tranf_GTA_type"/>
    <property type="match status" value="1"/>
</dbReference>
<dbReference type="EMBL" id="CP000112">
    <property type="protein sequence ID" value="ABB37016.1"/>
    <property type="molecule type" value="Genomic_DNA"/>
</dbReference>
<proteinExistence type="inferred from homology"/>
<name>Q316Y0_OLEA2</name>
<protein>
    <submittedName>
        <fullName evidence="5">Glycosyl transferase family 2</fullName>
    </submittedName>
</protein>
<dbReference type="Proteomes" id="UP000002710">
    <property type="component" value="Chromosome"/>
</dbReference>
<dbReference type="eggNOG" id="COG1216">
    <property type="taxonomic scope" value="Bacteria"/>
</dbReference>
<keyword evidence="3 5" id="KW-0808">Transferase</keyword>
<dbReference type="AlphaFoldDB" id="Q316Y0"/>
<dbReference type="CAZy" id="GT2">
    <property type="family name" value="Glycosyltransferase Family 2"/>
</dbReference>
<dbReference type="RefSeq" id="WP_011366370.1">
    <property type="nucleotide sequence ID" value="NC_007519.1"/>
</dbReference>